<dbReference type="OrthoDB" id="9764953at2"/>
<evidence type="ECO:0000256" key="4">
    <source>
        <dbReference type="ARBA" id="ARBA00022729"/>
    </source>
</evidence>
<dbReference type="PANTHER" id="PTHR38050">
    <property type="match status" value="1"/>
</dbReference>
<dbReference type="Gene3D" id="3.40.50.1820">
    <property type="entry name" value="alpha/beta hydrolase"/>
    <property type="match status" value="1"/>
</dbReference>
<dbReference type="RefSeq" id="WP_106928047.1">
    <property type="nucleotide sequence ID" value="NZ_PYFT01000001.1"/>
</dbReference>
<dbReference type="Proteomes" id="UP000240357">
    <property type="component" value="Unassembled WGS sequence"/>
</dbReference>
<comment type="caution">
    <text evidence="9">The sequence shown here is derived from an EMBL/GenBank/DDBJ whole genome shotgun (WGS) entry which is preliminary data.</text>
</comment>
<keyword evidence="5" id="KW-0378">Hydrolase</keyword>
<dbReference type="EMBL" id="PYFT01000001">
    <property type="protein sequence ID" value="PSR53428.1"/>
    <property type="molecule type" value="Genomic_DNA"/>
</dbReference>
<dbReference type="SUPFAM" id="SSF53474">
    <property type="entry name" value="alpha/beta-Hydrolases"/>
    <property type="match status" value="1"/>
</dbReference>
<evidence type="ECO:0000259" key="8">
    <source>
        <dbReference type="Pfam" id="PF02230"/>
    </source>
</evidence>
<name>A0A2T2YDA5_9BACT</name>
<keyword evidence="4" id="KW-0732">Signal</keyword>
<dbReference type="InterPro" id="IPR043595">
    <property type="entry name" value="FaeB/C/D"/>
</dbReference>
<evidence type="ECO:0000313" key="10">
    <source>
        <dbReference type="Proteomes" id="UP000240357"/>
    </source>
</evidence>
<keyword evidence="7" id="KW-0624">Polysaccharide degradation</keyword>
<evidence type="ECO:0000313" key="9">
    <source>
        <dbReference type="EMBL" id="PSR53428.1"/>
    </source>
</evidence>
<dbReference type="GO" id="GO:0045493">
    <property type="term" value="P:xylan catabolic process"/>
    <property type="evidence" value="ECO:0007669"/>
    <property type="project" value="UniProtKB-KW"/>
</dbReference>
<keyword evidence="10" id="KW-1185">Reference proteome</keyword>
<keyword evidence="3" id="KW-0858">Xylan degradation</keyword>
<keyword evidence="2" id="KW-0964">Secreted</keyword>
<evidence type="ECO:0000256" key="2">
    <source>
        <dbReference type="ARBA" id="ARBA00022525"/>
    </source>
</evidence>
<gene>
    <name evidence="9" type="ORF">AHMF7605_07750</name>
</gene>
<proteinExistence type="predicted"/>
<evidence type="ECO:0000256" key="3">
    <source>
        <dbReference type="ARBA" id="ARBA00022651"/>
    </source>
</evidence>
<dbReference type="GO" id="GO:0005576">
    <property type="term" value="C:extracellular region"/>
    <property type="evidence" value="ECO:0007669"/>
    <property type="project" value="UniProtKB-SubCell"/>
</dbReference>
<reference evidence="9 10" key="1">
    <citation type="submission" date="2018-03" db="EMBL/GenBank/DDBJ databases">
        <title>Adhaeribacter sp. HMF7605 Genome sequencing and assembly.</title>
        <authorList>
            <person name="Kang H."/>
            <person name="Kang J."/>
            <person name="Cha I."/>
            <person name="Kim H."/>
            <person name="Joh K."/>
        </authorList>
    </citation>
    <scope>NUCLEOTIDE SEQUENCE [LARGE SCALE GENOMIC DNA]</scope>
    <source>
        <strain evidence="9 10">HMF7605</strain>
    </source>
</reference>
<dbReference type="InterPro" id="IPR029058">
    <property type="entry name" value="AB_hydrolase_fold"/>
</dbReference>
<keyword evidence="6" id="KW-0119">Carbohydrate metabolism</keyword>
<evidence type="ECO:0000256" key="7">
    <source>
        <dbReference type="ARBA" id="ARBA00023326"/>
    </source>
</evidence>
<feature type="domain" description="Phospholipase/carboxylesterase/thioesterase" evidence="8">
    <location>
        <begin position="48"/>
        <end position="197"/>
    </location>
</feature>
<dbReference type="PANTHER" id="PTHR38050:SF2">
    <property type="entry name" value="FERULOYL ESTERASE C-RELATED"/>
    <property type="match status" value="1"/>
</dbReference>
<dbReference type="Pfam" id="PF02230">
    <property type="entry name" value="Abhydrolase_2"/>
    <property type="match status" value="1"/>
</dbReference>
<comment type="subcellular location">
    <subcellularLocation>
        <location evidence="1">Secreted</location>
    </subcellularLocation>
</comment>
<accession>A0A2T2YDA5</accession>
<dbReference type="InterPro" id="IPR003140">
    <property type="entry name" value="PLipase/COase/thioEstase"/>
</dbReference>
<evidence type="ECO:0000256" key="6">
    <source>
        <dbReference type="ARBA" id="ARBA00023277"/>
    </source>
</evidence>
<evidence type="ECO:0000256" key="5">
    <source>
        <dbReference type="ARBA" id="ARBA00022801"/>
    </source>
</evidence>
<dbReference type="AlphaFoldDB" id="A0A2T2YDA5"/>
<protein>
    <submittedName>
        <fullName evidence="9">Poly(3-hydroxybutyrate) depolymerase</fullName>
    </submittedName>
</protein>
<evidence type="ECO:0000256" key="1">
    <source>
        <dbReference type="ARBA" id="ARBA00004613"/>
    </source>
</evidence>
<sequence>MKGFCIGLILFLICLLEAKCQVLTDSVLIESHYRTFHFNKPKIKPQNYNLIFVLHGSGGDGKGIMKAAMSLEKQSGPQPIFLVYPDGYKKYWNECRKAATSAANLENMNEQAFFEAMLRYFAHKYGINNQRFFAIGLSGGGHMAFKLALTMPDKCKGISAFVANLPDTPNLDCIESKKPVAVMITNGTQDPINPYQGGPVVVNGSSFGSVHSTNGTFRYWAGLAGYQGEPNVENVPDKNTRNKQSITRFTYQEKNKPEIVLLEVKGGEHTFPADIDGFTESWQFFARQIPSN</sequence>
<organism evidence="9 10">
    <name type="scientific">Adhaeribacter arboris</name>
    <dbReference type="NCBI Taxonomy" id="2072846"/>
    <lineage>
        <taxon>Bacteria</taxon>
        <taxon>Pseudomonadati</taxon>
        <taxon>Bacteroidota</taxon>
        <taxon>Cytophagia</taxon>
        <taxon>Cytophagales</taxon>
        <taxon>Hymenobacteraceae</taxon>
        <taxon>Adhaeribacter</taxon>
    </lineage>
</organism>
<dbReference type="GO" id="GO:0030600">
    <property type="term" value="F:feruloyl esterase activity"/>
    <property type="evidence" value="ECO:0007669"/>
    <property type="project" value="InterPro"/>
</dbReference>